<keyword evidence="1" id="KW-0472">Membrane</keyword>
<dbReference type="InParanoid" id="A0A1B7MD61"/>
<dbReference type="EMBL" id="KV450295">
    <property type="protein sequence ID" value="OAX30543.1"/>
    <property type="molecule type" value="Genomic_DNA"/>
</dbReference>
<evidence type="ECO:0000256" key="1">
    <source>
        <dbReference type="SAM" id="Phobius"/>
    </source>
</evidence>
<reference evidence="2 3" key="1">
    <citation type="submission" date="2016-06" db="EMBL/GenBank/DDBJ databases">
        <title>Comparative genomics of the ectomycorrhizal sister species Rhizopogon vinicolor and Rhizopogon vesiculosus (Basidiomycota: Boletales) reveals a divergence of the mating type B locus.</title>
        <authorList>
            <consortium name="DOE Joint Genome Institute"/>
            <person name="Mujic A.B."/>
            <person name="Kuo A."/>
            <person name="Tritt A."/>
            <person name="Lipzen A."/>
            <person name="Chen C."/>
            <person name="Johnson J."/>
            <person name="Sharma A."/>
            <person name="Barry K."/>
            <person name="Grigoriev I.V."/>
            <person name="Spatafora J.W."/>
        </authorList>
    </citation>
    <scope>NUCLEOTIDE SEQUENCE [LARGE SCALE GENOMIC DNA]</scope>
    <source>
        <strain evidence="2 3">AM-OR11-026</strain>
    </source>
</reference>
<sequence length="111" mass="12328">MHSHLCIQGIDTISESSLSKWTSNTVTPAIQFGIAIILILEYSFFLSQQGNQKLGKVIELAAAEYKTKAAAEVEKADDHRYYFAEPHVWVSFILELNFNLIGSPLATVLQG</sequence>
<organism evidence="2 3">
    <name type="scientific">Rhizopogon vinicolor AM-OR11-026</name>
    <dbReference type="NCBI Taxonomy" id="1314800"/>
    <lineage>
        <taxon>Eukaryota</taxon>
        <taxon>Fungi</taxon>
        <taxon>Dikarya</taxon>
        <taxon>Basidiomycota</taxon>
        <taxon>Agaricomycotina</taxon>
        <taxon>Agaricomycetes</taxon>
        <taxon>Agaricomycetidae</taxon>
        <taxon>Boletales</taxon>
        <taxon>Suillineae</taxon>
        <taxon>Rhizopogonaceae</taxon>
        <taxon>Rhizopogon</taxon>
    </lineage>
</organism>
<dbReference type="Proteomes" id="UP000092154">
    <property type="component" value="Unassembled WGS sequence"/>
</dbReference>
<proteinExistence type="predicted"/>
<keyword evidence="1" id="KW-1133">Transmembrane helix</keyword>
<keyword evidence="1" id="KW-0812">Transmembrane</keyword>
<protein>
    <submittedName>
        <fullName evidence="2">Uncharacterized protein</fullName>
    </submittedName>
</protein>
<accession>A0A1B7MD61</accession>
<evidence type="ECO:0000313" key="3">
    <source>
        <dbReference type="Proteomes" id="UP000092154"/>
    </source>
</evidence>
<feature type="transmembrane region" description="Helical" evidence="1">
    <location>
        <begin position="29"/>
        <end position="46"/>
    </location>
</feature>
<gene>
    <name evidence="2" type="ORF">K503DRAFT_870974</name>
</gene>
<name>A0A1B7MD61_9AGAM</name>
<evidence type="ECO:0000313" key="2">
    <source>
        <dbReference type="EMBL" id="OAX30543.1"/>
    </source>
</evidence>
<dbReference type="AlphaFoldDB" id="A0A1B7MD61"/>
<dbReference type="OrthoDB" id="2686178at2759"/>
<keyword evidence="3" id="KW-1185">Reference proteome</keyword>